<comment type="activity regulation">
    <text evidence="14">Na(+) is not transported, but it plays an essential structural role and its presence is essential for fluoride channel function.</text>
</comment>
<evidence type="ECO:0000256" key="13">
    <source>
        <dbReference type="ARBA" id="ARBA00035585"/>
    </source>
</evidence>
<feature type="transmembrane region" description="Helical" evidence="14">
    <location>
        <begin position="63"/>
        <end position="80"/>
    </location>
</feature>
<comment type="function">
    <text evidence="14">Fluoride-specific ion channel. Important for reducing fluoride concentration in the cell, thus reducing its toxicity.</text>
</comment>
<evidence type="ECO:0000256" key="14">
    <source>
        <dbReference type="HAMAP-Rule" id="MF_00454"/>
    </source>
</evidence>
<gene>
    <name evidence="14 15" type="primary">crcB</name>
    <name evidence="14" type="synonym">fluC</name>
    <name evidence="15" type="ordered locus">HTH_1001</name>
</gene>
<dbReference type="InterPro" id="IPR003691">
    <property type="entry name" value="FluC"/>
</dbReference>
<sequence length="124" mass="13598">MGLMLAIAFGGALGSVLRYVVSKLVQEKVGIDFPFGTLFVNITASFFIGFFFAYLVEKLTISPAFRAFLITGFLGGYSTFSTLTYEGYNLLMNGEMVKFIFYAVGSLLGGIFMTLLGYNLGRML</sequence>
<dbReference type="eggNOG" id="COG0239">
    <property type="taxonomic scope" value="Bacteria"/>
</dbReference>
<evidence type="ECO:0000256" key="5">
    <source>
        <dbReference type="ARBA" id="ARBA00022692"/>
    </source>
</evidence>
<protein>
    <recommendedName>
        <fullName evidence="14">Fluoride-specific ion channel FluC</fullName>
    </recommendedName>
</protein>
<evidence type="ECO:0000256" key="10">
    <source>
        <dbReference type="ARBA" id="ARBA00023136"/>
    </source>
</evidence>
<dbReference type="GO" id="GO:0005886">
    <property type="term" value="C:plasma membrane"/>
    <property type="evidence" value="ECO:0007669"/>
    <property type="project" value="UniProtKB-SubCell"/>
</dbReference>
<keyword evidence="7 14" id="KW-1133">Transmembrane helix</keyword>
<accession>D3DI07</accession>
<dbReference type="GO" id="GO:0062054">
    <property type="term" value="F:fluoride channel activity"/>
    <property type="evidence" value="ECO:0007669"/>
    <property type="project" value="UniProtKB-UniRule"/>
</dbReference>
<organism evidence="15 16">
    <name type="scientific">Hydrogenobacter thermophilus (strain DSM 6534 / IAM 12695 / TK-6)</name>
    <dbReference type="NCBI Taxonomy" id="608538"/>
    <lineage>
        <taxon>Bacteria</taxon>
        <taxon>Pseudomonadati</taxon>
        <taxon>Aquificota</taxon>
        <taxon>Aquificia</taxon>
        <taxon>Aquificales</taxon>
        <taxon>Aquificaceae</taxon>
        <taxon>Hydrogenobacter</taxon>
    </lineage>
</organism>
<dbReference type="RefSeq" id="WP_012963639.1">
    <property type="nucleotide sequence ID" value="NC_013799.1"/>
</dbReference>
<keyword evidence="8 14" id="KW-0915">Sodium</keyword>
<dbReference type="Proteomes" id="UP000002574">
    <property type="component" value="Chromosome"/>
</dbReference>
<dbReference type="PANTHER" id="PTHR28259:SF18">
    <property type="entry name" value="FLUORIDE-SPECIFIC ION CHANNEL FLUC"/>
    <property type="match status" value="1"/>
</dbReference>
<dbReference type="KEGG" id="hte:Hydth_0998"/>
<feature type="transmembrane region" description="Helical" evidence="14">
    <location>
        <begin position="34"/>
        <end position="56"/>
    </location>
</feature>
<evidence type="ECO:0000256" key="12">
    <source>
        <dbReference type="ARBA" id="ARBA00035120"/>
    </source>
</evidence>
<dbReference type="AlphaFoldDB" id="D3DI07"/>
<keyword evidence="9 14" id="KW-0406">Ion transport</keyword>
<comment type="similarity">
    <text evidence="12 14">Belongs to the fluoride channel Fluc/FEX (TC 1.A.43) family.</text>
</comment>
<name>D3DI07_HYDTT</name>
<dbReference type="EMBL" id="AP011112">
    <property type="protein sequence ID" value="BAI69459.1"/>
    <property type="molecule type" value="Genomic_DNA"/>
</dbReference>
<feature type="binding site" evidence="14">
    <location>
        <position position="78"/>
    </location>
    <ligand>
        <name>Na(+)</name>
        <dbReference type="ChEBI" id="CHEBI:29101"/>
        <note>structural</note>
    </ligand>
</feature>
<evidence type="ECO:0000256" key="4">
    <source>
        <dbReference type="ARBA" id="ARBA00022519"/>
    </source>
</evidence>
<keyword evidence="5 14" id="KW-0812">Transmembrane</keyword>
<dbReference type="KEGG" id="hth:HTH_1001"/>
<dbReference type="Pfam" id="PF02537">
    <property type="entry name" value="CRCB"/>
    <property type="match status" value="1"/>
</dbReference>
<keyword evidence="11 14" id="KW-0407">Ion channel</keyword>
<evidence type="ECO:0000256" key="9">
    <source>
        <dbReference type="ARBA" id="ARBA00023065"/>
    </source>
</evidence>
<dbReference type="PANTHER" id="PTHR28259">
    <property type="entry name" value="FLUORIDE EXPORT PROTEIN 1-RELATED"/>
    <property type="match status" value="1"/>
</dbReference>
<feature type="binding site" evidence="14">
    <location>
        <position position="75"/>
    </location>
    <ligand>
        <name>Na(+)</name>
        <dbReference type="ChEBI" id="CHEBI:29101"/>
        <note>structural</note>
    </ligand>
</feature>
<evidence type="ECO:0000256" key="6">
    <source>
        <dbReference type="ARBA" id="ARBA00022723"/>
    </source>
</evidence>
<comment type="catalytic activity">
    <reaction evidence="13">
        <text>fluoride(in) = fluoride(out)</text>
        <dbReference type="Rhea" id="RHEA:76159"/>
        <dbReference type="ChEBI" id="CHEBI:17051"/>
    </reaction>
    <physiologicalReaction direction="left-to-right" evidence="13">
        <dbReference type="Rhea" id="RHEA:76160"/>
    </physiologicalReaction>
</comment>
<keyword evidence="16" id="KW-1185">Reference proteome</keyword>
<dbReference type="NCBIfam" id="TIGR00494">
    <property type="entry name" value="crcB"/>
    <property type="match status" value="1"/>
</dbReference>
<keyword evidence="3 14" id="KW-1003">Cell membrane</keyword>
<dbReference type="GO" id="GO:0140114">
    <property type="term" value="P:cellular detoxification of fluoride"/>
    <property type="evidence" value="ECO:0007669"/>
    <property type="project" value="UniProtKB-UniRule"/>
</dbReference>
<evidence type="ECO:0000256" key="11">
    <source>
        <dbReference type="ARBA" id="ARBA00023303"/>
    </source>
</evidence>
<reference evidence="15 16" key="1">
    <citation type="journal article" date="2010" name="J. Bacteriol.">
        <title>Complete genome sequence of the thermophilic, obligately chemolithoautotrophic hydrogen-oxidizing bacterium Hydrogenobacter thermophilus TK-6.</title>
        <authorList>
            <person name="Arai H."/>
            <person name="Kanbe H."/>
            <person name="Ishii M."/>
            <person name="Igarashi Y."/>
        </authorList>
    </citation>
    <scope>NUCLEOTIDE SEQUENCE [LARGE SCALE GENOMIC DNA]</scope>
    <source>
        <strain evidence="16">DSM 6534 / IAM 12695 / TK-6 [Tokyo]</strain>
    </source>
</reference>
<dbReference type="STRING" id="608538.HTH_1001"/>
<keyword evidence="10 14" id="KW-0472">Membrane</keyword>
<evidence type="ECO:0000313" key="16">
    <source>
        <dbReference type="Proteomes" id="UP000002574"/>
    </source>
</evidence>
<evidence type="ECO:0000256" key="8">
    <source>
        <dbReference type="ARBA" id="ARBA00023053"/>
    </source>
</evidence>
<proteinExistence type="inferred from homology"/>
<dbReference type="GO" id="GO:0046872">
    <property type="term" value="F:metal ion binding"/>
    <property type="evidence" value="ECO:0007669"/>
    <property type="project" value="UniProtKB-KW"/>
</dbReference>
<keyword evidence="2 14" id="KW-0813">Transport</keyword>
<evidence type="ECO:0000256" key="1">
    <source>
        <dbReference type="ARBA" id="ARBA00004651"/>
    </source>
</evidence>
<evidence type="ECO:0000256" key="3">
    <source>
        <dbReference type="ARBA" id="ARBA00022475"/>
    </source>
</evidence>
<dbReference type="OrthoDB" id="9815830at2"/>
<dbReference type="HAMAP" id="MF_00454">
    <property type="entry name" value="FluC"/>
    <property type="match status" value="1"/>
</dbReference>
<comment type="subcellular location">
    <subcellularLocation>
        <location evidence="14">Cell inner membrane</location>
        <topology evidence="14">Multi-pass membrane protein</topology>
    </subcellularLocation>
    <subcellularLocation>
        <location evidence="1">Cell membrane</location>
        <topology evidence="1">Multi-pass membrane protein</topology>
    </subcellularLocation>
</comment>
<evidence type="ECO:0000256" key="7">
    <source>
        <dbReference type="ARBA" id="ARBA00022989"/>
    </source>
</evidence>
<keyword evidence="6 14" id="KW-0479">Metal-binding</keyword>
<evidence type="ECO:0000256" key="2">
    <source>
        <dbReference type="ARBA" id="ARBA00022448"/>
    </source>
</evidence>
<evidence type="ECO:0000313" key="15">
    <source>
        <dbReference type="EMBL" id="BAI69459.1"/>
    </source>
</evidence>
<feature type="transmembrane region" description="Helical" evidence="14">
    <location>
        <begin position="100"/>
        <end position="120"/>
    </location>
</feature>
<keyword evidence="4 14" id="KW-0997">Cell inner membrane</keyword>